<dbReference type="InterPro" id="IPR032465">
    <property type="entry name" value="ACMSD"/>
</dbReference>
<evidence type="ECO:0000259" key="2">
    <source>
        <dbReference type="Pfam" id="PF04909"/>
    </source>
</evidence>
<dbReference type="InterPro" id="IPR006680">
    <property type="entry name" value="Amidohydro-rel"/>
</dbReference>
<dbReference type="PANTHER" id="PTHR21240:SF19">
    <property type="entry name" value="CATALYTIC_ HYDROLASE"/>
    <property type="match status" value="1"/>
</dbReference>
<gene>
    <name evidence="3" type="ORF">GCM10011385_36270</name>
</gene>
<reference evidence="3" key="1">
    <citation type="journal article" date="2014" name="Int. J. Syst. Evol. Microbiol.">
        <title>Complete genome sequence of Corynebacterium casei LMG S-19264T (=DSM 44701T), isolated from a smear-ripened cheese.</title>
        <authorList>
            <consortium name="US DOE Joint Genome Institute (JGI-PGF)"/>
            <person name="Walter F."/>
            <person name="Albersmeier A."/>
            <person name="Kalinowski J."/>
            <person name="Ruckert C."/>
        </authorList>
    </citation>
    <scope>NUCLEOTIDE SEQUENCE</scope>
    <source>
        <strain evidence="3">CGMCC 1.15320</strain>
    </source>
</reference>
<feature type="domain" description="Amidohydrolase-related" evidence="2">
    <location>
        <begin position="41"/>
        <end position="301"/>
    </location>
</feature>
<dbReference type="SUPFAM" id="SSF51556">
    <property type="entry name" value="Metallo-dependent hydrolases"/>
    <property type="match status" value="1"/>
</dbReference>
<dbReference type="InterPro" id="IPR032466">
    <property type="entry name" value="Metal_Hydrolase"/>
</dbReference>
<reference evidence="3" key="2">
    <citation type="submission" date="2020-09" db="EMBL/GenBank/DDBJ databases">
        <authorList>
            <person name="Sun Q."/>
            <person name="Zhou Y."/>
        </authorList>
    </citation>
    <scope>NUCLEOTIDE SEQUENCE</scope>
    <source>
        <strain evidence="3">CGMCC 1.15320</strain>
    </source>
</reference>
<comment type="caution">
    <text evidence="3">The sequence shown here is derived from an EMBL/GenBank/DDBJ whole genome shotgun (WGS) entry which is preliminary data.</text>
</comment>
<protein>
    <submittedName>
        <fullName evidence="3">Antibiotic resistance protein</fullName>
    </submittedName>
</protein>
<dbReference type="Gene3D" id="3.20.20.140">
    <property type="entry name" value="Metal-dependent hydrolases"/>
    <property type="match status" value="1"/>
</dbReference>
<keyword evidence="1" id="KW-0456">Lyase</keyword>
<keyword evidence="4" id="KW-1185">Reference proteome</keyword>
<organism evidence="3 4">
    <name type="scientific">Nitratireductor aestuarii</name>
    <dbReference type="NCBI Taxonomy" id="1735103"/>
    <lineage>
        <taxon>Bacteria</taxon>
        <taxon>Pseudomonadati</taxon>
        <taxon>Pseudomonadota</taxon>
        <taxon>Alphaproteobacteria</taxon>
        <taxon>Hyphomicrobiales</taxon>
        <taxon>Phyllobacteriaceae</taxon>
        <taxon>Nitratireductor</taxon>
    </lineage>
</organism>
<evidence type="ECO:0000313" key="4">
    <source>
        <dbReference type="Proteomes" id="UP000636264"/>
    </source>
</evidence>
<dbReference type="Proteomes" id="UP000636264">
    <property type="component" value="Unassembled WGS sequence"/>
</dbReference>
<accession>A0A916W9D0</accession>
<proteinExistence type="predicted"/>
<dbReference type="EMBL" id="BMIF01000015">
    <property type="protein sequence ID" value="GGA78875.1"/>
    <property type="molecule type" value="Genomic_DNA"/>
</dbReference>
<dbReference type="GO" id="GO:0016787">
    <property type="term" value="F:hydrolase activity"/>
    <property type="evidence" value="ECO:0007669"/>
    <property type="project" value="InterPro"/>
</dbReference>
<dbReference type="Pfam" id="PF04909">
    <property type="entry name" value="Amidohydro_2"/>
    <property type="match status" value="1"/>
</dbReference>
<sequence length="301" mass="33394">MIVDAISSFVPSPEAFARAQQTLARMDGYLEHFNPASVAGKTRAQIEEEAMEAGRKMCPTDAEFFAMLDSANVDKAVVYNELYEKSVGVATSSNEAVAEFVAKDPRLVGMGGVDPWDDASVDDMERSVRELGMKGFVLSPFKQKLLPTEGRLSRVFANCERLGVPILLHGGINWWKVVPYDIGHPRYIDAMANAFPKLKIVVLHACWPWVADGVMVAWRHPNVFLDISAHRPKHFTAPSSGWEPLLYYGNRMLQDKVIFGSTWTLLGTTVGALIDEVRSLPLKEAVIEKWLGGNAARVFEL</sequence>
<evidence type="ECO:0000313" key="3">
    <source>
        <dbReference type="EMBL" id="GGA78875.1"/>
    </source>
</evidence>
<dbReference type="PANTHER" id="PTHR21240">
    <property type="entry name" value="2-AMINO-3-CARBOXYLMUCONATE-6-SEMIALDEHYDE DECARBOXYLASE"/>
    <property type="match status" value="1"/>
</dbReference>
<dbReference type="GO" id="GO:0016831">
    <property type="term" value="F:carboxy-lyase activity"/>
    <property type="evidence" value="ECO:0007669"/>
    <property type="project" value="InterPro"/>
</dbReference>
<dbReference type="AlphaFoldDB" id="A0A916W9D0"/>
<evidence type="ECO:0000256" key="1">
    <source>
        <dbReference type="ARBA" id="ARBA00023239"/>
    </source>
</evidence>
<name>A0A916W9D0_9HYPH</name>
<dbReference type="RefSeq" id="WP_188722530.1">
    <property type="nucleotide sequence ID" value="NZ_BMIF01000015.1"/>
</dbReference>